<keyword evidence="3" id="KW-0269">Exonuclease</keyword>
<dbReference type="InterPro" id="IPR000300">
    <property type="entry name" value="IPPc"/>
</dbReference>
<keyword evidence="1" id="KW-0732">Signal</keyword>
<organism evidence="3 4">
    <name type="scientific">Tribonema minus</name>
    <dbReference type="NCBI Taxonomy" id="303371"/>
    <lineage>
        <taxon>Eukaryota</taxon>
        <taxon>Sar</taxon>
        <taxon>Stramenopiles</taxon>
        <taxon>Ochrophyta</taxon>
        <taxon>PX clade</taxon>
        <taxon>Xanthophyceae</taxon>
        <taxon>Tribonematales</taxon>
        <taxon>Tribonemataceae</taxon>
        <taxon>Tribonema</taxon>
    </lineage>
</organism>
<comment type="caution">
    <text evidence="3">The sequence shown here is derived from an EMBL/GenBank/DDBJ whole genome shotgun (WGS) entry which is preliminary data.</text>
</comment>
<dbReference type="OrthoDB" id="2248459at2759"/>
<feature type="domain" description="Inositol polyphosphate-related phosphatase" evidence="2">
    <location>
        <begin position="29"/>
        <end position="402"/>
    </location>
</feature>
<dbReference type="PANTHER" id="PTHR11200:SF300">
    <property type="entry name" value="TYPE II INOSITOL 1,4,5-TRISPHOSPHATE 5-PHOSPHATASE"/>
    <property type="match status" value="1"/>
</dbReference>
<evidence type="ECO:0000259" key="2">
    <source>
        <dbReference type="SMART" id="SM00128"/>
    </source>
</evidence>
<gene>
    <name evidence="3" type="ORF">JKP88DRAFT_271458</name>
</gene>
<keyword evidence="3" id="KW-0378">Hydrolase</keyword>
<evidence type="ECO:0000313" key="4">
    <source>
        <dbReference type="Proteomes" id="UP000664859"/>
    </source>
</evidence>
<dbReference type="EMBL" id="JAFCMP010000034">
    <property type="protein sequence ID" value="KAG5190457.1"/>
    <property type="molecule type" value="Genomic_DNA"/>
</dbReference>
<sequence>MRHAIALHVLLLLGALVALEEEPQQEERNSVNVSVVTWNLAEGSPKLSDLRFLEELGEKSDLICLGVQEIENLTPRRQEGHRCREWRRLQHRVLGKDFVRLGHHSIGSIHLTVYGKRELASRTKLVKMSDVVCGVGNVLQNKGAVAAFLRVDKTTFLFITAHLAAHQTKVAERNGDYWRIIGELEQEIPPAWIKRAAKRRQKALTGTAAAGAAPERAAHGGERSVFLDMVDRVFFFGDLNYRIDLDRLDVQRGLVAAAAVAGGGGAAAGGRGGERGRRRTAIVPEACLQPLPTSSPWVKAAAAKPSLQSLLDFDQLTLERSRGGAFVGFSEARISFPPTYKYDKNSDTYDSSAKMRAPAWTDRVLFLPHQPAVQALDYRSVQTARHSDHRPVVGTYKVMLTK</sequence>
<dbReference type="GO" id="GO:0004519">
    <property type="term" value="F:endonuclease activity"/>
    <property type="evidence" value="ECO:0007669"/>
    <property type="project" value="UniProtKB-KW"/>
</dbReference>
<dbReference type="SMART" id="SM00128">
    <property type="entry name" value="IPPc"/>
    <property type="match status" value="1"/>
</dbReference>
<evidence type="ECO:0000256" key="1">
    <source>
        <dbReference type="SAM" id="SignalP"/>
    </source>
</evidence>
<dbReference type="InterPro" id="IPR046985">
    <property type="entry name" value="IP5"/>
</dbReference>
<name>A0A835Z9Y7_9STRA</name>
<proteinExistence type="predicted"/>
<dbReference type="Gene3D" id="3.60.10.10">
    <property type="entry name" value="Endonuclease/exonuclease/phosphatase"/>
    <property type="match status" value="1"/>
</dbReference>
<evidence type="ECO:0000313" key="3">
    <source>
        <dbReference type="EMBL" id="KAG5190457.1"/>
    </source>
</evidence>
<dbReference type="Pfam" id="PF22669">
    <property type="entry name" value="Exo_endo_phos2"/>
    <property type="match status" value="2"/>
</dbReference>
<accession>A0A835Z9Y7</accession>
<dbReference type="SUPFAM" id="SSF56219">
    <property type="entry name" value="DNase I-like"/>
    <property type="match status" value="1"/>
</dbReference>
<reference evidence="3" key="1">
    <citation type="submission" date="2021-02" db="EMBL/GenBank/DDBJ databases">
        <title>First Annotated Genome of the Yellow-green Alga Tribonema minus.</title>
        <authorList>
            <person name="Mahan K.M."/>
        </authorList>
    </citation>
    <scope>NUCLEOTIDE SEQUENCE</scope>
    <source>
        <strain evidence="3">UTEX B ZZ1240</strain>
    </source>
</reference>
<keyword evidence="4" id="KW-1185">Reference proteome</keyword>
<dbReference type="AlphaFoldDB" id="A0A835Z9Y7"/>
<dbReference type="Proteomes" id="UP000664859">
    <property type="component" value="Unassembled WGS sequence"/>
</dbReference>
<feature type="signal peptide" evidence="1">
    <location>
        <begin position="1"/>
        <end position="18"/>
    </location>
</feature>
<dbReference type="GO" id="GO:0046856">
    <property type="term" value="P:phosphatidylinositol dephosphorylation"/>
    <property type="evidence" value="ECO:0007669"/>
    <property type="project" value="InterPro"/>
</dbReference>
<keyword evidence="3" id="KW-0540">Nuclease</keyword>
<dbReference type="GO" id="GO:0004527">
    <property type="term" value="F:exonuclease activity"/>
    <property type="evidence" value="ECO:0007669"/>
    <property type="project" value="UniProtKB-KW"/>
</dbReference>
<dbReference type="GO" id="GO:0004439">
    <property type="term" value="F:phosphatidylinositol-4,5-bisphosphate 5-phosphatase activity"/>
    <property type="evidence" value="ECO:0007669"/>
    <property type="project" value="TreeGrafter"/>
</dbReference>
<dbReference type="InterPro" id="IPR036691">
    <property type="entry name" value="Endo/exonu/phosph_ase_sf"/>
</dbReference>
<feature type="chain" id="PRO_5032971543" evidence="1">
    <location>
        <begin position="19"/>
        <end position="402"/>
    </location>
</feature>
<dbReference type="PANTHER" id="PTHR11200">
    <property type="entry name" value="INOSITOL 5-PHOSPHATASE"/>
    <property type="match status" value="1"/>
</dbReference>
<keyword evidence="3" id="KW-0255">Endonuclease</keyword>
<protein>
    <submittedName>
        <fullName evidence="3">Endonuclease/exonuclease/phosphatase</fullName>
    </submittedName>
</protein>